<evidence type="ECO:0000313" key="2">
    <source>
        <dbReference type="Proteomes" id="UP001239397"/>
    </source>
</evidence>
<dbReference type="InterPro" id="IPR036291">
    <property type="entry name" value="NAD(P)-bd_dom_sf"/>
</dbReference>
<reference evidence="1 2" key="1">
    <citation type="submission" date="2023-06" db="EMBL/GenBank/DDBJ databases">
        <authorList>
            <person name="Oyuntsetseg B."/>
            <person name="Kim S.B."/>
        </authorList>
    </citation>
    <scope>NUCLEOTIDE SEQUENCE [LARGE SCALE GENOMIC DNA]</scope>
    <source>
        <strain evidence="1 2">4-36</strain>
    </source>
</reference>
<dbReference type="AlphaFoldDB" id="A0A9Y2JVY8"/>
<protein>
    <recommendedName>
        <fullName evidence="3">NAD(P)-binding domain-containing protein</fullName>
    </recommendedName>
</protein>
<dbReference type="SUPFAM" id="SSF51735">
    <property type="entry name" value="NAD(P)-binding Rossmann-fold domains"/>
    <property type="match status" value="1"/>
</dbReference>
<evidence type="ECO:0000313" key="1">
    <source>
        <dbReference type="EMBL" id="WIY05698.1"/>
    </source>
</evidence>
<name>A0A9Y2JVY8_9PSEU</name>
<dbReference type="Proteomes" id="UP001239397">
    <property type="component" value="Chromosome"/>
</dbReference>
<dbReference type="KEGG" id="amog:QRX60_18270"/>
<gene>
    <name evidence="1" type="ORF">QRX60_18270</name>
</gene>
<keyword evidence="2" id="KW-1185">Reference proteome</keyword>
<evidence type="ECO:0008006" key="3">
    <source>
        <dbReference type="Google" id="ProtNLM"/>
    </source>
</evidence>
<dbReference type="Gene3D" id="3.40.50.720">
    <property type="entry name" value="NAD(P)-binding Rossmann-like Domain"/>
    <property type="match status" value="1"/>
</dbReference>
<sequence>MAKLVVFGGTGYAGGKIGAEAVRRGHEVVGVARNPGSAPEGVD</sequence>
<accession>A0A9Y2JVY8</accession>
<dbReference type="EMBL" id="CP127295">
    <property type="protein sequence ID" value="WIY05698.1"/>
    <property type="molecule type" value="Genomic_DNA"/>
</dbReference>
<organism evidence="1 2">
    <name type="scientific">Amycolatopsis mongoliensis</name>
    <dbReference type="NCBI Taxonomy" id="715475"/>
    <lineage>
        <taxon>Bacteria</taxon>
        <taxon>Bacillati</taxon>
        <taxon>Actinomycetota</taxon>
        <taxon>Actinomycetes</taxon>
        <taxon>Pseudonocardiales</taxon>
        <taxon>Pseudonocardiaceae</taxon>
        <taxon>Amycolatopsis</taxon>
    </lineage>
</organism>
<proteinExistence type="predicted"/>